<dbReference type="PANTHER" id="PTHR42923">
    <property type="entry name" value="PROTOPORPHYRINOGEN OXIDASE"/>
    <property type="match status" value="1"/>
</dbReference>
<evidence type="ECO:0000256" key="8">
    <source>
        <dbReference type="ARBA" id="ARBA00022630"/>
    </source>
</evidence>
<keyword evidence="15" id="KW-1185">Reference proteome</keyword>
<dbReference type="InterPro" id="IPR050464">
    <property type="entry name" value="Zeta_carotene_desat/Oxidored"/>
</dbReference>
<reference evidence="14 15" key="1">
    <citation type="submission" date="2024-09" db="EMBL/GenBank/DDBJ databases">
        <authorList>
            <person name="Sun Q."/>
            <person name="Mori K."/>
        </authorList>
    </citation>
    <scope>NUCLEOTIDE SEQUENCE [LARGE SCALE GENOMIC DNA]</scope>
    <source>
        <strain evidence="14 15">NCAIM B.02604</strain>
    </source>
</reference>
<sequence length="476" mass="49378">MSKHFDAIVIGGGISGLTAAWQLRKNGTARVAVLEATNHCGGCVSGQSIAGLTADAGAESYATRSAVIPELLTELGIADKRIEPNPAGAWLVLPEGAQPMPRTGILGIPGDLEAEETIQALSAEGLQRAREDLEKPIDHWRERLAQPGGPQASVAELVVDRMGQEVLDLLVTPVVSGVHAADPQTLDLETVAPGLLERVVAEGSLCAAVYAQRLAAGQTVSGKPGSAVGGLAGGMNTLTTALLAKLAEQDVVVHTDVAVTALELGQPHRLSTTGGQLTAERVVVATDGPTAVDLLAATDAEFEKYRPEPGTGVALVSLVVDHPELAAAPRGTGVLVSPLVKDIDAKALTHASAKWAWIRDALAAQNPDRHLLRLSYGRISDEPGRLGYGSEDEKLIAAALNDAAAITGIELQPADIVDSGVVRWLGALPFATIGHRERVSAFRKKLAELPRVDAVGAWLAGTGLVAVVADVQKTLS</sequence>
<comment type="caution">
    <text evidence="14">The sequence shown here is derived from an EMBL/GenBank/DDBJ whole genome shotgun (WGS) entry which is preliminary data.</text>
</comment>
<evidence type="ECO:0000313" key="15">
    <source>
        <dbReference type="Proteomes" id="UP001589862"/>
    </source>
</evidence>
<dbReference type="EMBL" id="JBHLUB010000003">
    <property type="protein sequence ID" value="MFC0581373.1"/>
    <property type="molecule type" value="Genomic_DNA"/>
</dbReference>
<dbReference type="InterPro" id="IPR002937">
    <property type="entry name" value="Amino_oxidase"/>
</dbReference>
<accession>A0ABV6P969</accession>
<comment type="similarity">
    <text evidence="5 12">Belongs to the protoporphyrinogen/coproporphyrinogen oxidase family. Coproporphyrinogen III oxidase subfamily.</text>
</comment>
<keyword evidence="11 12" id="KW-0350">Heme biosynthesis</keyword>
<gene>
    <name evidence="14" type="primary">hemG</name>
    <name evidence="14" type="ORF">ACFFFR_03070</name>
</gene>
<dbReference type="Gene3D" id="1.10.3110.10">
    <property type="entry name" value="protoporphyrinogen ix oxidase, domain 3"/>
    <property type="match status" value="1"/>
</dbReference>
<dbReference type="SUPFAM" id="SSF54373">
    <property type="entry name" value="FAD-linked reductases, C-terminal domain"/>
    <property type="match status" value="1"/>
</dbReference>
<dbReference type="Proteomes" id="UP001589862">
    <property type="component" value="Unassembled WGS sequence"/>
</dbReference>
<comment type="function">
    <text evidence="3 12">Involved in coproporphyrin-dependent heme b biosynthesis. Catalyzes the oxidation of coproporphyrinogen III to coproporphyrin III.</text>
</comment>
<evidence type="ECO:0000256" key="7">
    <source>
        <dbReference type="ARBA" id="ARBA00019046"/>
    </source>
</evidence>
<evidence type="ECO:0000256" key="1">
    <source>
        <dbReference type="ARBA" id="ARBA00001755"/>
    </source>
</evidence>
<evidence type="ECO:0000256" key="9">
    <source>
        <dbReference type="ARBA" id="ARBA00022827"/>
    </source>
</evidence>
<dbReference type="InterPro" id="IPR004572">
    <property type="entry name" value="Protoporphyrinogen_oxidase"/>
</dbReference>
<evidence type="ECO:0000256" key="3">
    <source>
        <dbReference type="ARBA" id="ARBA00002185"/>
    </source>
</evidence>
<dbReference type="PANTHER" id="PTHR42923:SF3">
    <property type="entry name" value="PROTOPORPHYRINOGEN OXIDASE"/>
    <property type="match status" value="1"/>
</dbReference>
<dbReference type="InterPro" id="IPR036188">
    <property type="entry name" value="FAD/NAD-bd_sf"/>
</dbReference>
<keyword evidence="12" id="KW-0963">Cytoplasm</keyword>
<keyword evidence="10 12" id="KW-0560">Oxidoreductase</keyword>
<organism evidence="14 15">
    <name type="scientific">Micrococcoides hystricis</name>
    <dbReference type="NCBI Taxonomy" id="1572761"/>
    <lineage>
        <taxon>Bacteria</taxon>
        <taxon>Bacillati</taxon>
        <taxon>Actinomycetota</taxon>
        <taxon>Actinomycetes</taxon>
        <taxon>Micrococcales</taxon>
        <taxon>Micrococcaceae</taxon>
        <taxon>Micrococcoides</taxon>
    </lineage>
</organism>
<comment type="catalytic activity">
    <reaction evidence="1">
        <text>coproporphyrinogen III + 3 O2 = coproporphyrin III + 3 H2O2</text>
        <dbReference type="Rhea" id="RHEA:43436"/>
        <dbReference type="ChEBI" id="CHEBI:15379"/>
        <dbReference type="ChEBI" id="CHEBI:16240"/>
        <dbReference type="ChEBI" id="CHEBI:57309"/>
        <dbReference type="ChEBI" id="CHEBI:131725"/>
        <dbReference type="EC" id="1.3.3.15"/>
    </reaction>
    <physiologicalReaction direction="left-to-right" evidence="1">
        <dbReference type="Rhea" id="RHEA:43437"/>
    </physiologicalReaction>
</comment>
<evidence type="ECO:0000313" key="14">
    <source>
        <dbReference type="EMBL" id="MFC0581373.1"/>
    </source>
</evidence>
<evidence type="ECO:0000256" key="11">
    <source>
        <dbReference type="ARBA" id="ARBA00023133"/>
    </source>
</evidence>
<proteinExistence type="inferred from homology"/>
<dbReference type="Pfam" id="PF01593">
    <property type="entry name" value="Amino_oxidase"/>
    <property type="match status" value="1"/>
</dbReference>
<evidence type="ECO:0000256" key="12">
    <source>
        <dbReference type="RuleBase" id="RU364052"/>
    </source>
</evidence>
<keyword evidence="9 12" id="KW-0274">FAD</keyword>
<comment type="subcellular location">
    <subcellularLocation>
        <location evidence="12">Cytoplasm</location>
    </subcellularLocation>
</comment>
<comment type="pathway">
    <text evidence="4 12">Porphyrin-containing compound metabolism; protoheme biosynthesis.</text>
</comment>
<keyword evidence="8 12" id="KW-0285">Flavoprotein</keyword>
<evidence type="ECO:0000256" key="6">
    <source>
        <dbReference type="ARBA" id="ARBA00012402"/>
    </source>
</evidence>
<dbReference type="Gene3D" id="3.50.50.60">
    <property type="entry name" value="FAD/NAD(P)-binding domain"/>
    <property type="match status" value="1"/>
</dbReference>
<evidence type="ECO:0000259" key="13">
    <source>
        <dbReference type="Pfam" id="PF01593"/>
    </source>
</evidence>
<comment type="cofactor">
    <cofactor evidence="2 12">
        <name>FAD</name>
        <dbReference type="ChEBI" id="CHEBI:57692"/>
    </cofactor>
</comment>
<dbReference type="GO" id="GO:0004729">
    <property type="term" value="F:oxygen-dependent protoporphyrinogen oxidase activity"/>
    <property type="evidence" value="ECO:0007669"/>
    <property type="project" value="UniProtKB-EC"/>
</dbReference>
<protein>
    <recommendedName>
        <fullName evidence="7 12">Coproporphyrinogen III oxidase</fullName>
        <ecNumber evidence="6 12">1.3.3.15</ecNumber>
    </recommendedName>
</protein>
<dbReference type="NCBIfam" id="TIGR00562">
    <property type="entry name" value="proto_IX_ox"/>
    <property type="match status" value="1"/>
</dbReference>
<feature type="domain" description="Amine oxidase" evidence="13">
    <location>
        <begin position="14"/>
        <end position="293"/>
    </location>
</feature>
<name>A0ABV6P969_9MICC</name>
<dbReference type="EC" id="1.3.3.15" evidence="6 12"/>
<evidence type="ECO:0000256" key="10">
    <source>
        <dbReference type="ARBA" id="ARBA00023002"/>
    </source>
</evidence>
<evidence type="ECO:0000256" key="2">
    <source>
        <dbReference type="ARBA" id="ARBA00001974"/>
    </source>
</evidence>
<dbReference type="SUPFAM" id="SSF51905">
    <property type="entry name" value="FAD/NAD(P)-binding domain"/>
    <property type="match status" value="1"/>
</dbReference>
<dbReference type="Gene3D" id="3.90.660.20">
    <property type="entry name" value="Protoporphyrinogen oxidase, mitochondrial, domain 2"/>
    <property type="match status" value="1"/>
</dbReference>
<evidence type="ECO:0000256" key="5">
    <source>
        <dbReference type="ARBA" id="ARBA00008310"/>
    </source>
</evidence>
<dbReference type="RefSeq" id="WP_377458057.1">
    <property type="nucleotide sequence ID" value="NZ_JBHLUB010000003.1"/>
</dbReference>
<evidence type="ECO:0000256" key="4">
    <source>
        <dbReference type="ARBA" id="ARBA00004744"/>
    </source>
</evidence>